<feature type="modified residue" description="4-aspartylphosphate" evidence="1">
    <location>
        <position position="70"/>
    </location>
</feature>
<comment type="caution">
    <text evidence="3">The sequence shown here is derived from an EMBL/GenBank/DDBJ whole genome shotgun (WGS) entry which is preliminary data.</text>
</comment>
<keyword evidence="4" id="KW-1185">Reference proteome</keyword>
<dbReference type="PROSITE" id="PS50110">
    <property type="entry name" value="RESPONSE_REGULATORY"/>
    <property type="match status" value="1"/>
</dbReference>
<dbReference type="EMBL" id="QZWZ01000004">
    <property type="protein sequence ID" value="RJT40921.1"/>
    <property type="molecule type" value="Genomic_DNA"/>
</dbReference>
<dbReference type="SMART" id="SM00448">
    <property type="entry name" value="REC"/>
    <property type="match status" value="1"/>
</dbReference>
<dbReference type="OrthoDB" id="582170at2"/>
<dbReference type="InterPro" id="IPR011006">
    <property type="entry name" value="CheY-like_superfamily"/>
</dbReference>
<name>A0A3A5L9P5_9HYPH</name>
<gene>
    <name evidence="3" type="ORF">D3227_07245</name>
</gene>
<feature type="domain" description="Response regulatory" evidence="2">
    <location>
        <begin position="20"/>
        <end position="131"/>
    </location>
</feature>
<dbReference type="Proteomes" id="UP000272706">
    <property type="component" value="Unassembled WGS sequence"/>
</dbReference>
<protein>
    <submittedName>
        <fullName evidence="3">Response regulator</fullName>
    </submittedName>
</protein>
<dbReference type="SUPFAM" id="SSF52172">
    <property type="entry name" value="CheY-like"/>
    <property type="match status" value="1"/>
</dbReference>
<evidence type="ECO:0000256" key="1">
    <source>
        <dbReference type="PROSITE-ProRule" id="PRU00169"/>
    </source>
</evidence>
<reference evidence="3 4" key="1">
    <citation type="submission" date="2018-09" db="EMBL/GenBank/DDBJ databases">
        <title>Mesorhizobium carmichaelinearum sp. nov. isolated from Carmichaelinea spp. root nodules in New Zealand.</title>
        <authorList>
            <person name="De Meyer S.E."/>
        </authorList>
    </citation>
    <scope>NUCLEOTIDE SEQUENCE [LARGE SCALE GENOMIC DNA]</scope>
    <source>
        <strain evidence="3 4">ICMP19557</strain>
    </source>
</reference>
<accession>A0A3A5L9P5</accession>
<evidence type="ECO:0000259" key="2">
    <source>
        <dbReference type="PROSITE" id="PS50110"/>
    </source>
</evidence>
<organism evidence="3 4">
    <name type="scientific">Mesorhizobium waimense</name>
    <dbReference type="NCBI Taxonomy" id="1300307"/>
    <lineage>
        <taxon>Bacteria</taxon>
        <taxon>Pseudomonadati</taxon>
        <taxon>Pseudomonadota</taxon>
        <taxon>Alphaproteobacteria</taxon>
        <taxon>Hyphomicrobiales</taxon>
        <taxon>Phyllobacteriaceae</taxon>
        <taxon>Mesorhizobium</taxon>
    </lineage>
</organism>
<evidence type="ECO:0000313" key="4">
    <source>
        <dbReference type="Proteomes" id="UP000272706"/>
    </source>
</evidence>
<evidence type="ECO:0000313" key="3">
    <source>
        <dbReference type="EMBL" id="RJT40921.1"/>
    </source>
</evidence>
<keyword evidence="1" id="KW-0597">Phosphoprotein</keyword>
<dbReference type="Gene3D" id="3.40.50.2300">
    <property type="match status" value="1"/>
</dbReference>
<dbReference type="GO" id="GO:0000160">
    <property type="term" value="P:phosphorelay signal transduction system"/>
    <property type="evidence" value="ECO:0007669"/>
    <property type="project" value="InterPro"/>
</dbReference>
<dbReference type="InterPro" id="IPR001789">
    <property type="entry name" value="Sig_transdc_resp-reg_receiver"/>
</dbReference>
<dbReference type="AlphaFoldDB" id="A0A3A5L9P5"/>
<sequence length="143" mass="15360">MTRSVSRRHCPVPSLLDGLRILVLEDEFLIAMDVEQLCRDYGAGNVVIARDLADIEPQDVVAQFDAAIVDLMLGGASTRDFASALRESGVPFIFASGHSDPDEIKASFPGVRLVAKPYSGDDLVEAVAAACGRSSESGCRYRD</sequence>
<proteinExistence type="predicted"/>